<dbReference type="InterPro" id="IPR002363">
    <property type="entry name" value="Ribosomal_uL10_CS_bac"/>
</dbReference>
<dbReference type="Gene3D" id="6.10.250.290">
    <property type="match status" value="1"/>
</dbReference>
<dbReference type="GO" id="GO:0006412">
    <property type="term" value="P:translation"/>
    <property type="evidence" value="ECO:0007669"/>
    <property type="project" value="InterPro"/>
</dbReference>
<evidence type="ECO:0000256" key="4">
    <source>
        <dbReference type="SAM" id="MobiDB-lite"/>
    </source>
</evidence>
<dbReference type="HAMAP" id="MF_00362">
    <property type="entry name" value="Ribosomal_uL10"/>
    <property type="match status" value="1"/>
</dbReference>
<evidence type="ECO:0000313" key="5">
    <source>
        <dbReference type="EMBL" id="CUV04892.1"/>
    </source>
</evidence>
<dbReference type="Gene3D" id="3.30.70.1730">
    <property type="match status" value="1"/>
</dbReference>
<keyword evidence="3" id="KW-0687">Ribonucleoprotein</keyword>
<sequence>MPTQQKIDRVQDIKGRIERSTIAMTTRYSGISVNQMIELRRAMKAGGVDFTIVKNTLLSLAADGAQKPQLKEIVDGPTAIALGYDDPVEAAKAMADFIRTGGTTLAIIGAVMGDDAAMSSSEFTRLAALPPKPILLAMLLGQLQSPIARMVTVMNGPLQSMGNLLAARVRQLEEEGPAPDPEPAAEPEASAEPEAAEEVAADEASAEETPETEATEEAPADAEAEAEPEAADEAPAEEPKAEAEVTSEEAAE</sequence>
<comment type="similarity">
    <text evidence="1">Belongs to the universal ribosomal protein uL10 family.</text>
</comment>
<evidence type="ECO:0000256" key="1">
    <source>
        <dbReference type="ARBA" id="ARBA00008889"/>
    </source>
</evidence>
<dbReference type="SUPFAM" id="SSF160369">
    <property type="entry name" value="Ribosomal protein L10-like"/>
    <property type="match status" value="1"/>
</dbReference>
<protein>
    <submittedName>
        <fullName evidence="5">LSU ribosomal protein L10p (P0)</fullName>
    </submittedName>
</protein>
<dbReference type="Pfam" id="PF00466">
    <property type="entry name" value="Ribosomal_L10"/>
    <property type="match status" value="1"/>
</dbReference>
<feature type="compositionally biased region" description="Acidic residues" evidence="4">
    <location>
        <begin position="183"/>
        <end position="236"/>
    </location>
</feature>
<dbReference type="InterPro" id="IPR047865">
    <property type="entry name" value="Ribosomal_uL10_bac_type"/>
</dbReference>
<dbReference type="NCBIfam" id="NF000955">
    <property type="entry name" value="PRK00099.1-1"/>
    <property type="match status" value="1"/>
</dbReference>
<organism evidence="5">
    <name type="scientific">hydrothermal vent metagenome</name>
    <dbReference type="NCBI Taxonomy" id="652676"/>
    <lineage>
        <taxon>unclassified sequences</taxon>
        <taxon>metagenomes</taxon>
        <taxon>ecological metagenomes</taxon>
    </lineage>
</organism>
<dbReference type="InterPro" id="IPR043141">
    <property type="entry name" value="Ribosomal_uL10-like_sf"/>
</dbReference>
<evidence type="ECO:0000256" key="3">
    <source>
        <dbReference type="ARBA" id="ARBA00023274"/>
    </source>
</evidence>
<feature type="region of interest" description="Disordered" evidence="4">
    <location>
        <begin position="173"/>
        <end position="252"/>
    </location>
</feature>
<keyword evidence="2 5" id="KW-0689">Ribosomal protein</keyword>
<dbReference type="AlphaFoldDB" id="A0A160VC70"/>
<dbReference type="InterPro" id="IPR001790">
    <property type="entry name" value="Ribosomal_uL10"/>
</dbReference>
<accession>A0A160VC70</accession>
<dbReference type="CDD" id="cd05797">
    <property type="entry name" value="Ribosomal_L10"/>
    <property type="match status" value="1"/>
</dbReference>
<reference evidence="5" key="1">
    <citation type="submission" date="2015-10" db="EMBL/GenBank/DDBJ databases">
        <authorList>
            <person name="Gilbert D.G."/>
        </authorList>
    </citation>
    <scope>NUCLEOTIDE SEQUENCE</scope>
</reference>
<dbReference type="InterPro" id="IPR022973">
    <property type="entry name" value="Ribosomal_uL10_bac"/>
</dbReference>
<dbReference type="EMBL" id="FAXA01000246">
    <property type="protein sequence ID" value="CUV04892.1"/>
    <property type="molecule type" value="Genomic_DNA"/>
</dbReference>
<name>A0A160VC70_9ZZZZ</name>
<dbReference type="GO" id="GO:0015934">
    <property type="term" value="C:large ribosomal subunit"/>
    <property type="evidence" value="ECO:0007669"/>
    <property type="project" value="InterPro"/>
</dbReference>
<dbReference type="PANTHER" id="PTHR11560">
    <property type="entry name" value="39S RIBOSOMAL PROTEIN L10, MITOCHONDRIAL"/>
    <property type="match status" value="1"/>
</dbReference>
<dbReference type="GO" id="GO:0003735">
    <property type="term" value="F:structural constituent of ribosome"/>
    <property type="evidence" value="ECO:0007669"/>
    <property type="project" value="InterPro"/>
</dbReference>
<evidence type="ECO:0000256" key="2">
    <source>
        <dbReference type="ARBA" id="ARBA00022980"/>
    </source>
</evidence>
<gene>
    <name evidence="5" type="ORF">MGWOODY_Clf776</name>
</gene>
<dbReference type="PROSITE" id="PS01109">
    <property type="entry name" value="RIBOSOMAL_L10"/>
    <property type="match status" value="1"/>
</dbReference>
<proteinExistence type="inferred from homology"/>